<dbReference type="RefSeq" id="WP_380861649.1">
    <property type="nucleotide sequence ID" value="NZ_JBHRXV010000010.1"/>
</dbReference>
<feature type="transmembrane region" description="Helical" evidence="1">
    <location>
        <begin position="299"/>
        <end position="321"/>
    </location>
</feature>
<dbReference type="Proteomes" id="UP001595615">
    <property type="component" value="Unassembled WGS sequence"/>
</dbReference>
<keyword evidence="1" id="KW-0472">Membrane</keyword>
<accession>A0ABV7XBM5</accession>
<feature type="transmembrane region" description="Helical" evidence="1">
    <location>
        <begin position="223"/>
        <end position="245"/>
    </location>
</feature>
<keyword evidence="1" id="KW-1133">Transmembrane helix</keyword>
<keyword evidence="1" id="KW-0812">Transmembrane</keyword>
<feature type="transmembrane region" description="Helical" evidence="1">
    <location>
        <begin position="137"/>
        <end position="156"/>
    </location>
</feature>
<gene>
    <name evidence="2" type="ORF">ACFOMD_12000</name>
</gene>
<feature type="transmembrane region" description="Helical" evidence="1">
    <location>
        <begin position="276"/>
        <end position="293"/>
    </location>
</feature>
<keyword evidence="3" id="KW-1185">Reference proteome</keyword>
<feature type="transmembrane region" description="Helical" evidence="1">
    <location>
        <begin position="190"/>
        <end position="211"/>
    </location>
</feature>
<feature type="transmembrane region" description="Helical" evidence="1">
    <location>
        <begin position="75"/>
        <end position="92"/>
    </location>
</feature>
<evidence type="ECO:0000256" key="1">
    <source>
        <dbReference type="SAM" id="Phobius"/>
    </source>
</evidence>
<proteinExistence type="predicted"/>
<evidence type="ECO:0000313" key="3">
    <source>
        <dbReference type="Proteomes" id="UP001595615"/>
    </source>
</evidence>
<evidence type="ECO:0000313" key="2">
    <source>
        <dbReference type="EMBL" id="MFC3713301.1"/>
    </source>
</evidence>
<feature type="transmembrane region" description="Helical" evidence="1">
    <location>
        <begin position="163"/>
        <end position="184"/>
    </location>
</feature>
<organism evidence="2 3">
    <name type="scientific">Sphingoaurantiacus capsulatus</name>
    <dbReference type="NCBI Taxonomy" id="1771310"/>
    <lineage>
        <taxon>Bacteria</taxon>
        <taxon>Pseudomonadati</taxon>
        <taxon>Pseudomonadota</taxon>
        <taxon>Alphaproteobacteria</taxon>
        <taxon>Sphingomonadales</taxon>
        <taxon>Sphingosinicellaceae</taxon>
        <taxon>Sphingoaurantiacus</taxon>
    </lineage>
</organism>
<evidence type="ECO:0008006" key="4">
    <source>
        <dbReference type="Google" id="ProtNLM"/>
    </source>
</evidence>
<feature type="transmembrane region" description="Helical" evidence="1">
    <location>
        <begin position="52"/>
        <end position="69"/>
    </location>
</feature>
<feature type="transmembrane region" description="Helical" evidence="1">
    <location>
        <begin position="104"/>
        <end position="125"/>
    </location>
</feature>
<sequence length="344" mass="36420">MIEKADLDAAIAANVMSEAQGAALTEFVRQRHQVAMGADEEHIRFITSFNDIFVTIAAVLLLVAVGALGQRVDTWFSALGVAVAAWGLAEYFTRQRKMALPSILLLLAFVGGVFVTLGAAIVKITGVDNVQPDTPQGAVYLGIAGAGAVAAAIAHWRRFQVPITVAAGAAALSAIAFAIVASIMGEDRNALLTAVSLSGVGVFVVAMRYDMSDRQRVTRRTDIAFWLHLLAAPMIIHPLVVMFGVNGPGMAAAEAVAIVAVYLIITVVALAIDRRALLVSGLAYMIFALQTLFKETGDVDLGFALTCLVIGLFLVTLSAAWQRIRAVVMPLVPRDLAERLPVVA</sequence>
<dbReference type="EMBL" id="JBHRXV010000010">
    <property type="protein sequence ID" value="MFC3713301.1"/>
    <property type="molecule type" value="Genomic_DNA"/>
</dbReference>
<name>A0ABV7XBM5_9SPHN</name>
<protein>
    <recommendedName>
        <fullName evidence="4">DUF2157 domain-containing protein</fullName>
    </recommendedName>
</protein>
<feature type="transmembrane region" description="Helical" evidence="1">
    <location>
        <begin position="251"/>
        <end position="271"/>
    </location>
</feature>
<comment type="caution">
    <text evidence="2">The sequence shown here is derived from an EMBL/GenBank/DDBJ whole genome shotgun (WGS) entry which is preliminary data.</text>
</comment>
<reference evidence="3" key="1">
    <citation type="journal article" date="2019" name="Int. J. Syst. Evol. Microbiol.">
        <title>The Global Catalogue of Microorganisms (GCM) 10K type strain sequencing project: providing services to taxonomists for standard genome sequencing and annotation.</title>
        <authorList>
            <consortium name="The Broad Institute Genomics Platform"/>
            <consortium name="The Broad Institute Genome Sequencing Center for Infectious Disease"/>
            <person name="Wu L."/>
            <person name="Ma J."/>
        </authorList>
    </citation>
    <scope>NUCLEOTIDE SEQUENCE [LARGE SCALE GENOMIC DNA]</scope>
    <source>
        <strain evidence="3">KCTC 42644</strain>
    </source>
</reference>